<dbReference type="EMBL" id="JBHTKH010000006">
    <property type="protein sequence ID" value="MFD1054758.1"/>
    <property type="molecule type" value="Genomic_DNA"/>
</dbReference>
<dbReference type="InterPro" id="IPR038694">
    <property type="entry name" value="DUF427_sf"/>
</dbReference>
<evidence type="ECO:0000313" key="2">
    <source>
        <dbReference type="EMBL" id="MFD1054758.1"/>
    </source>
</evidence>
<dbReference type="Pfam" id="PF04248">
    <property type="entry name" value="NTP_transf_9"/>
    <property type="match status" value="1"/>
</dbReference>
<feature type="domain" description="DUF427" evidence="1">
    <location>
        <begin position="113"/>
        <end position="171"/>
    </location>
</feature>
<dbReference type="PANTHER" id="PTHR34310:SF8">
    <property type="entry name" value="CONSERVED PROTEIN"/>
    <property type="match status" value="1"/>
</dbReference>
<keyword evidence="3" id="KW-1185">Reference proteome</keyword>
<dbReference type="RefSeq" id="WP_386052666.1">
    <property type="nucleotide sequence ID" value="NZ_JBHTKH010000006.1"/>
</dbReference>
<dbReference type="Proteomes" id="UP001597046">
    <property type="component" value="Unassembled WGS sequence"/>
</dbReference>
<sequence>MTIDLRSQQREQRDQLRYASTAKRLRASRSGALVRDTTEALVVWLPRHVVPQYAVPRDALGGRLPDGAIALEGDGVDGHVLLPFGCYDWLEEDEPVIGPRDPFSRIDVLHSTHDVRTELLVPSDTRTTCAYKGHATYLSAAGENGRDIASCYRSPLRDAEPVRDLLCFWAERTVTTVDGVREHGITRRRPADA</sequence>
<dbReference type="Gene3D" id="2.170.150.40">
    <property type="entry name" value="Domain of unknown function (DUF427)"/>
    <property type="match status" value="1"/>
</dbReference>
<dbReference type="PANTHER" id="PTHR34310">
    <property type="entry name" value="DUF427 DOMAIN PROTEIN (AFU_ORTHOLOGUE AFUA_3G02220)"/>
    <property type="match status" value="1"/>
</dbReference>
<accession>A0ABW3MVN2</accession>
<reference evidence="3" key="1">
    <citation type="journal article" date="2019" name="Int. J. Syst. Evol. Microbiol.">
        <title>The Global Catalogue of Microorganisms (GCM) 10K type strain sequencing project: providing services to taxonomists for standard genome sequencing and annotation.</title>
        <authorList>
            <consortium name="The Broad Institute Genomics Platform"/>
            <consortium name="The Broad Institute Genome Sequencing Center for Infectious Disease"/>
            <person name="Wu L."/>
            <person name="Ma J."/>
        </authorList>
    </citation>
    <scope>NUCLEOTIDE SEQUENCE [LARGE SCALE GENOMIC DNA]</scope>
    <source>
        <strain evidence="3">CCUG 57508</strain>
    </source>
</reference>
<comment type="caution">
    <text evidence="2">The sequence shown here is derived from an EMBL/GenBank/DDBJ whole genome shotgun (WGS) entry which is preliminary data.</text>
</comment>
<organism evidence="2 3">
    <name type="scientific">Terrabacter terrigena</name>
    <dbReference type="NCBI Taxonomy" id="574718"/>
    <lineage>
        <taxon>Bacteria</taxon>
        <taxon>Bacillati</taxon>
        <taxon>Actinomycetota</taxon>
        <taxon>Actinomycetes</taxon>
        <taxon>Micrococcales</taxon>
        <taxon>Intrasporangiaceae</taxon>
        <taxon>Terrabacter</taxon>
    </lineage>
</organism>
<name>A0ABW3MVN2_9MICO</name>
<proteinExistence type="predicted"/>
<evidence type="ECO:0000259" key="1">
    <source>
        <dbReference type="Pfam" id="PF04248"/>
    </source>
</evidence>
<gene>
    <name evidence="2" type="ORF">ACFQ2V_10620</name>
</gene>
<protein>
    <submittedName>
        <fullName evidence="2">DUF427 domain-containing protein</fullName>
    </submittedName>
</protein>
<dbReference type="InterPro" id="IPR007361">
    <property type="entry name" value="DUF427"/>
</dbReference>
<evidence type="ECO:0000313" key="3">
    <source>
        <dbReference type="Proteomes" id="UP001597046"/>
    </source>
</evidence>